<evidence type="ECO:0000256" key="6">
    <source>
        <dbReference type="ARBA" id="ARBA00022792"/>
    </source>
</evidence>
<keyword evidence="10 14" id="KW-0496">Mitochondrion</keyword>
<evidence type="ECO:0000256" key="14">
    <source>
        <dbReference type="RuleBase" id="RU367108"/>
    </source>
</evidence>
<name>A0A420Y504_9PEZI</name>
<evidence type="ECO:0000313" key="16">
    <source>
        <dbReference type="EMBL" id="RKU42972.1"/>
    </source>
</evidence>
<evidence type="ECO:0000256" key="5">
    <source>
        <dbReference type="ARBA" id="ARBA00022692"/>
    </source>
</evidence>
<keyword evidence="17" id="KW-1185">Reference proteome</keyword>
<dbReference type="InterPro" id="IPR012677">
    <property type="entry name" value="Nucleotide-bd_a/b_plait_sf"/>
</dbReference>
<dbReference type="FunFam" id="3.30.70.330:FF:000959">
    <property type="entry name" value="Mitochondrial escape protein 2"/>
    <property type="match status" value="1"/>
</dbReference>
<keyword evidence="4 14" id="KW-0507">mRNA processing</keyword>
<dbReference type="Proteomes" id="UP000275385">
    <property type="component" value="Unassembled WGS sequence"/>
</dbReference>
<evidence type="ECO:0000313" key="17">
    <source>
        <dbReference type="Proteomes" id="UP000275385"/>
    </source>
</evidence>
<accession>A0A420Y504</accession>
<evidence type="ECO:0000256" key="3">
    <source>
        <dbReference type="ARBA" id="ARBA00020222"/>
    </source>
</evidence>
<keyword evidence="7 13" id="KW-0694">RNA-binding</keyword>
<dbReference type="Pfam" id="PF10443">
    <property type="entry name" value="RNA12"/>
    <property type="match status" value="1"/>
</dbReference>
<comment type="similarity">
    <text evidence="2 14">Belongs to the YME2 family.</text>
</comment>
<dbReference type="CDD" id="cd12433">
    <property type="entry name" value="RRM_Yme2p_like"/>
    <property type="match status" value="1"/>
</dbReference>
<comment type="subcellular location">
    <subcellularLocation>
        <location evidence="1 14">Mitochondrion inner membrane</location>
        <topology evidence="1 14">Single-pass membrane protein</topology>
    </subcellularLocation>
</comment>
<evidence type="ECO:0000256" key="13">
    <source>
        <dbReference type="PROSITE-ProRule" id="PRU00176"/>
    </source>
</evidence>
<dbReference type="InterPro" id="IPR018850">
    <property type="entry name" value="Mt_escape_2_C"/>
</dbReference>
<keyword evidence="5" id="KW-0812">Transmembrane</keyword>
<comment type="function">
    <text evidence="12 14">Plays a role in maintaining the mitochondrial genome and in controlling the mtDNA escape. Involved in the regulation of mtDNA nucleotide structure and number. May have a dispensable role in early maturation of pre-rRNA.</text>
</comment>
<dbReference type="GO" id="GO:0006397">
    <property type="term" value="P:mRNA processing"/>
    <property type="evidence" value="ECO:0007669"/>
    <property type="project" value="UniProtKB-UniRule"/>
</dbReference>
<evidence type="ECO:0000256" key="1">
    <source>
        <dbReference type="ARBA" id="ARBA00004434"/>
    </source>
</evidence>
<dbReference type="InterPro" id="IPR034260">
    <property type="entry name" value="Yme2_RRM"/>
</dbReference>
<protein>
    <recommendedName>
        <fullName evidence="3 14">Mitochondrial escape protein 2</fullName>
    </recommendedName>
</protein>
<evidence type="ECO:0000256" key="2">
    <source>
        <dbReference type="ARBA" id="ARBA00010320"/>
    </source>
</evidence>
<proteinExistence type="inferred from homology"/>
<evidence type="ECO:0000256" key="9">
    <source>
        <dbReference type="ARBA" id="ARBA00022989"/>
    </source>
</evidence>
<dbReference type="InterPro" id="IPR035979">
    <property type="entry name" value="RBD_domain_sf"/>
</dbReference>
<dbReference type="EMBL" id="QVQW01000049">
    <property type="protein sequence ID" value="RKU42972.1"/>
    <property type="molecule type" value="Genomic_DNA"/>
</dbReference>
<evidence type="ECO:0000256" key="11">
    <source>
        <dbReference type="ARBA" id="ARBA00023136"/>
    </source>
</evidence>
<dbReference type="Gene3D" id="3.30.70.330">
    <property type="match status" value="1"/>
</dbReference>
<evidence type="ECO:0000259" key="15">
    <source>
        <dbReference type="PROSITE" id="PS50102"/>
    </source>
</evidence>
<keyword evidence="8" id="KW-0809">Transit peptide</keyword>
<evidence type="ECO:0000256" key="8">
    <source>
        <dbReference type="ARBA" id="ARBA00022946"/>
    </source>
</evidence>
<feature type="domain" description="RRM" evidence="15">
    <location>
        <begin position="214"/>
        <end position="306"/>
    </location>
</feature>
<dbReference type="AlphaFoldDB" id="A0A420Y504"/>
<keyword evidence="6 14" id="KW-0999">Mitochondrion inner membrane</keyword>
<comment type="caution">
    <text evidence="16">The sequence shown here is derived from an EMBL/GenBank/DDBJ whole genome shotgun (WGS) entry which is preliminary data.</text>
</comment>
<sequence>MTVTGAIYGLSARTWTNRAHNVCLSIPSRARALHSRRLAHVASPVVRTAPPSAYAEKLHHGRAWESTVTGDKQTGHIAASDHESIIFIDNLFPLIKFSTLIAAPFQRDRDLSDLLRRFDNSSLSMLDPINLVKRVIPQSLPIKVTEIIPRLKDGGAYLKFSHPAEISPAEIEETLTGMLQKKPVAPWFNPFRSIKAGLVQGVPWLEDLARYPKNRVKVEFAPPNPGADAVELSQETLYSLFRRYGKISDIVSQPPDSKILPRYAYVDFALVRDAIMARNCLHGFTVAEELGGGKTGTKLVLSYEQRVKPHHIWNWISNHPRIVFPLLAAFLAAFTVIVFDPIREFFIKAHVQKSFQISNSKLWKWFKRQTSDIMSQIRHEKAEQAGLNALWSHRKDLIDSINTWLLETADTFIVVQGPRGSGKKELVIDQVLDGRSNVLVVDCKPIVEARGEAGTIKNLASAVGYRPVFSWANNISSLVDLAVQGTTGVKASFSETLESQVVKILQTTATALKEVALGDRGKDDNDANLSDDAYLEAHPEKRAVVVIDNFLHKNEDTGLVYDKIAEWAAALVQSNIAHVVFLTNDSSYSKSLSKSLPDRVFRQLSLGDLSPDVAKQYVVSHLDHDDQVLAGTGDGAATGDAAVADNERERILSEGKYRKDLSELDECIEALGGRLTDLEFLARRLKSGQSPKRAVEEIIEQSASEIIKVFLPAIKNEKKWSAEQAWYLIREIAAEESLRYNEVLLSNTFSASTTPAAANAELALESLANAELITVTTHRGRPQTIRAGKPVYQAAFNMLLKDAVLKAKMDLAILAELAKVEANAINKVEQELSVLGTFPNMPYQTSERISYLLAKLEASQVKIQSYEKDMASLKEILTKEA</sequence>
<gene>
    <name evidence="16" type="primary">YME2</name>
    <name evidence="16" type="ORF">DL546_006469</name>
</gene>
<dbReference type="InterPro" id="IPR000504">
    <property type="entry name" value="RRM_dom"/>
</dbReference>
<dbReference type="PANTHER" id="PTHR32198:SF2">
    <property type="entry name" value="MITOCHONDRIAL ESCAPE PROTEIN 2"/>
    <property type="match status" value="1"/>
</dbReference>
<dbReference type="InterPro" id="IPR039627">
    <property type="entry name" value="Yme2_C"/>
</dbReference>
<dbReference type="STRING" id="177199.A0A420Y504"/>
<dbReference type="OrthoDB" id="10267654at2759"/>
<dbReference type="Pfam" id="PF00076">
    <property type="entry name" value="RRM_1"/>
    <property type="match status" value="1"/>
</dbReference>
<organism evidence="16 17">
    <name type="scientific">Coniochaeta pulveracea</name>
    <dbReference type="NCBI Taxonomy" id="177199"/>
    <lineage>
        <taxon>Eukaryota</taxon>
        <taxon>Fungi</taxon>
        <taxon>Dikarya</taxon>
        <taxon>Ascomycota</taxon>
        <taxon>Pezizomycotina</taxon>
        <taxon>Sordariomycetes</taxon>
        <taxon>Sordariomycetidae</taxon>
        <taxon>Coniochaetales</taxon>
        <taxon>Coniochaetaceae</taxon>
        <taxon>Coniochaeta</taxon>
    </lineage>
</organism>
<keyword evidence="9" id="KW-1133">Transmembrane helix</keyword>
<evidence type="ECO:0000256" key="10">
    <source>
        <dbReference type="ARBA" id="ARBA00023128"/>
    </source>
</evidence>
<dbReference type="PANTHER" id="PTHR32198">
    <property type="entry name" value="MITOCHONDRIAL ESCAPE PROTEIN 2"/>
    <property type="match status" value="1"/>
</dbReference>
<evidence type="ECO:0000256" key="7">
    <source>
        <dbReference type="ARBA" id="ARBA00022884"/>
    </source>
</evidence>
<reference evidence="16 17" key="1">
    <citation type="submission" date="2018-08" db="EMBL/GenBank/DDBJ databases">
        <title>Draft genome of the lignicolous fungus Coniochaeta pulveracea.</title>
        <authorList>
            <person name="Borstlap C.J."/>
            <person name="De Witt R.N."/>
            <person name="Botha A."/>
            <person name="Volschenk H."/>
        </authorList>
    </citation>
    <scope>NUCLEOTIDE SEQUENCE [LARGE SCALE GENOMIC DNA]</scope>
    <source>
        <strain evidence="16 17">CAB683</strain>
    </source>
</reference>
<keyword evidence="11" id="KW-0472">Membrane</keyword>
<dbReference type="PROSITE" id="PS50102">
    <property type="entry name" value="RRM"/>
    <property type="match status" value="1"/>
</dbReference>
<dbReference type="SUPFAM" id="SSF54928">
    <property type="entry name" value="RNA-binding domain, RBD"/>
    <property type="match status" value="1"/>
</dbReference>
<evidence type="ECO:0000256" key="12">
    <source>
        <dbReference type="ARBA" id="ARBA00025276"/>
    </source>
</evidence>
<dbReference type="GO" id="GO:0003723">
    <property type="term" value="F:RNA binding"/>
    <property type="evidence" value="ECO:0007669"/>
    <property type="project" value="UniProtKB-UniRule"/>
</dbReference>
<dbReference type="GO" id="GO:0005743">
    <property type="term" value="C:mitochondrial inner membrane"/>
    <property type="evidence" value="ECO:0007669"/>
    <property type="project" value="UniProtKB-SubCell"/>
</dbReference>
<evidence type="ECO:0000256" key="4">
    <source>
        <dbReference type="ARBA" id="ARBA00022664"/>
    </source>
</evidence>